<comment type="caution">
    <text evidence="2">The sequence shown here is derived from an EMBL/GenBank/DDBJ whole genome shotgun (WGS) entry which is preliminary data.</text>
</comment>
<organism evidence="2 3">
    <name type="scientific">Capronia coronata CBS 617.96</name>
    <dbReference type="NCBI Taxonomy" id="1182541"/>
    <lineage>
        <taxon>Eukaryota</taxon>
        <taxon>Fungi</taxon>
        <taxon>Dikarya</taxon>
        <taxon>Ascomycota</taxon>
        <taxon>Pezizomycotina</taxon>
        <taxon>Eurotiomycetes</taxon>
        <taxon>Chaetothyriomycetidae</taxon>
        <taxon>Chaetothyriales</taxon>
        <taxon>Herpotrichiellaceae</taxon>
        <taxon>Capronia</taxon>
    </lineage>
</organism>
<protein>
    <recommendedName>
        <fullName evidence="1">F-box domain-containing protein</fullName>
    </recommendedName>
</protein>
<dbReference type="eggNOG" id="ENOG502SIWQ">
    <property type="taxonomic scope" value="Eukaryota"/>
</dbReference>
<evidence type="ECO:0000313" key="2">
    <source>
        <dbReference type="EMBL" id="EXJ91004.1"/>
    </source>
</evidence>
<dbReference type="Proteomes" id="UP000019484">
    <property type="component" value="Unassembled WGS sequence"/>
</dbReference>
<dbReference type="AlphaFoldDB" id="W9Z921"/>
<dbReference type="EMBL" id="AMWN01000003">
    <property type="protein sequence ID" value="EXJ91004.1"/>
    <property type="molecule type" value="Genomic_DNA"/>
</dbReference>
<dbReference type="GeneID" id="19158997"/>
<keyword evidence="3" id="KW-1185">Reference proteome</keyword>
<evidence type="ECO:0000313" key="3">
    <source>
        <dbReference type="Proteomes" id="UP000019484"/>
    </source>
</evidence>
<dbReference type="RefSeq" id="XP_007723198.1">
    <property type="nucleotide sequence ID" value="XM_007725008.1"/>
</dbReference>
<reference evidence="2 3" key="1">
    <citation type="submission" date="2013-03" db="EMBL/GenBank/DDBJ databases">
        <title>The Genome Sequence of Capronia coronata CBS 617.96.</title>
        <authorList>
            <consortium name="The Broad Institute Genomics Platform"/>
            <person name="Cuomo C."/>
            <person name="de Hoog S."/>
            <person name="Gorbushina A."/>
            <person name="Walker B."/>
            <person name="Young S.K."/>
            <person name="Zeng Q."/>
            <person name="Gargeya S."/>
            <person name="Fitzgerald M."/>
            <person name="Haas B."/>
            <person name="Abouelleil A."/>
            <person name="Allen A.W."/>
            <person name="Alvarado L."/>
            <person name="Arachchi H.M."/>
            <person name="Berlin A.M."/>
            <person name="Chapman S.B."/>
            <person name="Gainer-Dewar J."/>
            <person name="Goldberg J."/>
            <person name="Griggs A."/>
            <person name="Gujja S."/>
            <person name="Hansen M."/>
            <person name="Howarth C."/>
            <person name="Imamovic A."/>
            <person name="Ireland A."/>
            <person name="Larimer J."/>
            <person name="McCowan C."/>
            <person name="Murphy C."/>
            <person name="Pearson M."/>
            <person name="Poon T.W."/>
            <person name="Priest M."/>
            <person name="Roberts A."/>
            <person name="Saif S."/>
            <person name="Shea T."/>
            <person name="Sisk P."/>
            <person name="Sykes S."/>
            <person name="Wortman J."/>
            <person name="Nusbaum C."/>
            <person name="Birren B."/>
        </authorList>
    </citation>
    <scope>NUCLEOTIDE SEQUENCE [LARGE SCALE GENOMIC DNA]</scope>
    <source>
        <strain evidence="2 3">CBS 617.96</strain>
    </source>
</reference>
<dbReference type="HOGENOM" id="CLU_043307_2_1_1"/>
<evidence type="ECO:0000259" key="1">
    <source>
        <dbReference type="PROSITE" id="PS50181"/>
    </source>
</evidence>
<dbReference type="OrthoDB" id="3886018at2759"/>
<sequence length="417" mass="47921">MARLSFDELPQEIIDAVAALLDLQSLRNLRLTSRSIAAKVTNARGFQAYFLSKEIRLFDIGQLREFGPQTEPQRCGRLVRHLTLVSNGKVQIPAKRKLARVGVENLGCASPISITLTMQHEEPPSVKDWLRIWRAAAETFHNTALALSTAGVPVQAFDLFGQTRWCSLACDQLTQTLAVVDLPASFKHLKKLSLCLSQHALKRHGKREESRVAGQMNTRALCEFLALFPELEDLELRWYKLHARKCTDALQEESRYFERIVELCRFPRLRQCALRGVFTTADTLLSFLRRLRINSLTMVDVTVRPGFFRPIFDHVVNHMDTLEYLHLDQLSEKKLLHFEGPGEPHFRSIGRRVGPMDLTRVGSAIHDPISYHFATGRQLGSYEFMEFLRQNYNNYGPPDHWHSRSIRHWHRYLGGNP</sequence>
<dbReference type="PROSITE" id="PS50181">
    <property type="entry name" value="FBOX"/>
    <property type="match status" value="1"/>
</dbReference>
<dbReference type="InterPro" id="IPR001810">
    <property type="entry name" value="F-box_dom"/>
</dbReference>
<gene>
    <name evidence="2" type="ORF">A1O1_04111</name>
</gene>
<name>W9Z921_9EURO</name>
<proteinExistence type="predicted"/>
<accession>W9Z921</accession>
<feature type="domain" description="F-box" evidence="1">
    <location>
        <begin position="3"/>
        <end position="49"/>
    </location>
</feature>